<dbReference type="EMBL" id="JAUIZM010000008">
    <property type="protein sequence ID" value="KAK1370240.1"/>
    <property type="molecule type" value="Genomic_DNA"/>
</dbReference>
<accession>A0AAD8HQA9</accession>
<sequence length="249" mass="27693">MKKIKTCENKKIKIVKYGTEIQLGGKNPAMASSVDLVFLRWISASLIRASVDLGFFRKALTTAGLYCGIGNVAASNLRFILVIITMSSKMPFSDDRSIVTCAADGQVRGVKPTWKLSTLEKTTGRLYADEVKSKDASAESSLENNSNVVASPQVNWVFLSRNSISSQNIHLQLLRQTSQGILLLMLLLMLKSKINETYISRDSSSELNYKTLYICSQKKIQSLAFENGKLSNQLLIARANIEKCWSLRK</sequence>
<gene>
    <name evidence="1" type="ORF">POM88_036332</name>
</gene>
<comment type="caution">
    <text evidence="1">The sequence shown here is derived from an EMBL/GenBank/DDBJ whole genome shotgun (WGS) entry which is preliminary data.</text>
</comment>
<proteinExistence type="predicted"/>
<protein>
    <submittedName>
        <fullName evidence="1">Uncharacterized protein</fullName>
    </submittedName>
</protein>
<dbReference type="Proteomes" id="UP001237642">
    <property type="component" value="Unassembled WGS sequence"/>
</dbReference>
<dbReference type="AlphaFoldDB" id="A0AAD8HQA9"/>
<reference evidence="1" key="1">
    <citation type="submission" date="2023-02" db="EMBL/GenBank/DDBJ databases">
        <title>Genome of toxic invasive species Heracleum sosnowskyi carries increased number of genes despite the absence of recent whole-genome duplications.</title>
        <authorList>
            <person name="Schelkunov M."/>
            <person name="Shtratnikova V."/>
            <person name="Makarenko M."/>
            <person name="Klepikova A."/>
            <person name="Omelchenko D."/>
            <person name="Novikova G."/>
            <person name="Obukhova E."/>
            <person name="Bogdanov V."/>
            <person name="Penin A."/>
            <person name="Logacheva M."/>
        </authorList>
    </citation>
    <scope>NUCLEOTIDE SEQUENCE</scope>
    <source>
        <strain evidence="1">Hsosn_3</strain>
        <tissue evidence="1">Leaf</tissue>
    </source>
</reference>
<evidence type="ECO:0000313" key="1">
    <source>
        <dbReference type="EMBL" id="KAK1370240.1"/>
    </source>
</evidence>
<reference evidence="1" key="2">
    <citation type="submission" date="2023-05" db="EMBL/GenBank/DDBJ databases">
        <authorList>
            <person name="Schelkunov M.I."/>
        </authorList>
    </citation>
    <scope>NUCLEOTIDE SEQUENCE</scope>
    <source>
        <strain evidence="1">Hsosn_3</strain>
        <tissue evidence="1">Leaf</tissue>
    </source>
</reference>
<organism evidence="1 2">
    <name type="scientific">Heracleum sosnowskyi</name>
    <dbReference type="NCBI Taxonomy" id="360622"/>
    <lineage>
        <taxon>Eukaryota</taxon>
        <taxon>Viridiplantae</taxon>
        <taxon>Streptophyta</taxon>
        <taxon>Embryophyta</taxon>
        <taxon>Tracheophyta</taxon>
        <taxon>Spermatophyta</taxon>
        <taxon>Magnoliopsida</taxon>
        <taxon>eudicotyledons</taxon>
        <taxon>Gunneridae</taxon>
        <taxon>Pentapetalae</taxon>
        <taxon>asterids</taxon>
        <taxon>campanulids</taxon>
        <taxon>Apiales</taxon>
        <taxon>Apiaceae</taxon>
        <taxon>Apioideae</taxon>
        <taxon>apioid superclade</taxon>
        <taxon>Tordylieae</taxon>
        <taxon>Tordyliinae</taxon>
        <taxon>Heracleum</taxon>
    </lineage>
</organism>
<keyword evidence="2" id="KW-1185">Reference proteome</keyword>
<evidence type="ECO:0000313" key="2">
    <source>
        <dbReference type="Proteomes" id="UP001237642"/>
    </source>
</evidence>
<name>A0AAD8HQA9_9APIA</name>